<dbReference type="InParanoid" id="S2IWC4"/>
<evidence type="ECO:0000313" key="2">
    <source>
        <dbReference type="Proteomes" id="UP000014254"/>
    </source>
</evidence>
<organism evidence="1 2">
    <name type="scientific">Mucor circinelloides f. circinelloides (strain 1006PhL)</name>
    <name type="common">Mucormycosis agent</name>
    <name type="synonym">Calyptromyces circinelloides</name>
    <dbReference type="NCBI Taxonomy" id="1220926"/>
    <lineage>
        <taxon>Eukaryota</taxon>
        <taxon>Fungi</taxon>
        <taxon>Fungi incertae sedis</taxon>
        <taxon>Mucoromycota</taxon>
        <taxon>Mucoromycotina</taxon>
        <taxon>Mucoromycetes</taxon>
        <taxon>Mucorales</taxon>
        <taxon>Mucorineae</taxon>
        <taxon>Mucoraceae</taxon>
        <taxon>Mucor</taxon>
    </lineage>
</organism>
<dbReference type="OrthoDB" id="2379842at2759"/>
<protein>
    <submittedName>
        <fullName evidence="1">Uncharacterized protein</fullName>
    </submittedName>
</protein>
<proteinExistence type="predicted"/>
<dbReference type="VEuPathDB" id="FungiDB:HMPREF1544_11677"/>
<dbReference type="Proteomes" id="UP000014254">
    <property type="component" value="Unassembled WGS sequence"/>
</dbReference>
<dbReference type="EMBL" id="KE124161">
    <property type="protein sequence ID" value="EPB81609.1"/>
    <property type="molecule type" value="Genomic_DNA"/>
</dbReference>
<name>S2IWC4_MUCC1</name>
<keyword evidence="2" id="KW-1185">Reference proteome</keyword>
<sequence length="131" mass="14668">MKQVVGHFSPLPDENCGFRPLALAITGNQEQYKLLKAKVIAILNKKNVFYQQIFGNFLLQSLALSTFERLALSSISITNTAKLPKFKLSGSSYELVERWKKAIEENAKVFLQLPHPTNAEEMAIANTLSTL</sequence>
<accession>S2IWC4</accession>
<gene>
    <name evidence="1" type="ORF">HMPREF1544_11677</name>
</gene>
<evidence type="ECO:0000313" key="1">
    <source>
        <dbReference type="EMBL" id="EPB81609.1"/>
    </source>
</evidence>
<reference evidence="2" key="1">
    <citation type="submission" date="2013-05" db="EMBL/GenBank/DDBJ databases">
        <title>The Genome sequence of Mucor circinelloides f. circinelloides 1006PhL.</title>
        <authorList>
            <consortium name="The Broad Institute Genomics Platform"/>
            <person name="Cuomo C."/>
            <person name="Earl A."/>
            <person name="Findley K."/>
            <person name="Lee S.C."/>
            <person name="Walker B."/>
            <person name="Young S."/>
            <person name="Zeng Q."/>
            <person name="Gargeya S."/>
            <person name="Fitzgerald M."/>
            <person name="Haas B."/>
            <person name="Abouelleil A."/>
            <person name="Allen A.W."/>
            <person name="Alvarado L."/>
            <person name="Arachchi H.M."/>
            <person name="Berlin A.M."/>
            <person name="Chapman S.B."/>
            <person name="Gainer-Dewar J."/>
            <person name="Goldberg J."/>
            <person name="Griggs A."/>
            <person name="Gujja S."/>
            <person name="Hansen M."/>
            <person name="Howarth C."/>
            <person name="Imamovic A."/>
            <person name="Ireland A."/>
            <person name="Larimer J."/>
            <person name="McCowan C."/>
            <person name="Murphy C."/>
            <person name="Pearson M."/>
            <person name="Poon T.W."/>
            <person name="Priest M."/>
            <person name="Roberts A."/>
            <person name="Saif S."/>
            <person name="Shea T."/>
            <person name="Sisk P."/>
            <person name="Sykes S."/>
            <person name="Wortman J."/>
            <person name="Nusbaum C."/>
            <person name="Birren B."/>
        </authorList>
    </citation>
    <scope>NUCLEOTIDE SEQUENCE [LARGE SCALE GENOMIC DNA]</scope>
    <source>
        <strain evidence="2">1006PhL</strain>
    </source>
</reference>
<dbReference type="AlphaFoldDB" id="S2IWC4"/>